<evidence type="ECO:0000256" key="1">
    <source>
        <dbReference type="SAM" id="MobiDB-lite"/>
    </source>
</evidence>
<gene>
    <name evidence="2" type="ordered locus">VIT_13s0047g01060</name>
</gene>
<dbReference type="Proteomes" id="UP000009183">
    <property type="component" value="Chromosome 13"/>
</dbReference>
<feature type="region of interest" description="Disordered" evidence="1">
    <location>
        <begin position="1"/>
        <end position="110"/>
    </location>
</feature>
<accession>D7TF59</accession>
<reference evidence="3" key="1">
    <citation type="journal article" date="2007" name="Nature">
        <title>The grapevine genome sequence suggests ancestral hexaploidization in major angiosperm phyla.</title>
        <authorList>
            <consortium name="The French-Italian Public Consortium for Grapevine Genome Characterization."/>
            <person name="Jaillon O."/>
            <person name="Aury J.-M."/>
            <person name="Noel B."/>
            <person name="Policriti A."/>
            <person name="Clepet C."/>
            <person name="Casagrande A."/>
            <person name="Choisne N."/>
            <person name="Aubourg S."/>
            <person name="Vitulo N."/>
            <person name="Jubin C."/>
            <person name="Vezzi A."/>
            <person name="Legeai F."/>
            <person name="Hugueney P."/>
            <person name="Dasilva C."/>
            <person name="Horner D."/>
            <person name="Mica E."/>
            <person name="Jublot D."/>
            <person name="Poulain J."/>
            <person name="Bruyere C."/>
            <person name="Billault A."/>
            <person name="Segurens B."/>
            <person name="Gouyvenoux M."/>
            <person name="Ugarte E."/>
            <person name="Cattonaro F."/>
            <person name="Anthouard V."/>
            <person name="Vico V."/>
            <person name="Del Fabbro C."/>
            <person name="Alaux M."/>
            <person name="Di Gaspero G."/>
            <person name="Dumas V."/>
            <person name="Felice N."/>
            <person name="Paillard S."/>
            <person name="Juman I."/>
            <person name="Moroldo M."/>
            <person name="Scalabrin S."/>
            <person name="Canaguier A."/>
            <person name="Le Clainche I."/>
            <person name="Malacrida G."/>
            <person name="Durand E."/>
            <person name="Pesole G."/>
            <person name="Laucou V."/>
            <person name="Chatelet P."/>
            <person name="Merdinoglu D."/>
            <person name="Delledonne M."/>
            <person name="Pezzotti M."/>
            <person name="Lecharny A."/>
            <person name="Scarpelli C."/>
            <person name="Artiguenave F."/>
            <person name="Pe M.E."/>
            <person name="Valle G."/>
            <person name="Morgante M."/>
            <person name="Caboche M."/>
            <person name="Adam-Blondon A.-F."/>
            <person name="Weissenbach J."/>
            <person name="Quetier F."/>
            <person name="Wincker P."/>
        </authorList>
    </citation>
    <scope>NUCLEOTIDE SEQUENCE [LARGE SCALE GENOMIC DNA]</scope>
    <source>
        <strain evidence="3">cv. Pinot noir / PN40024</strain>
    </source>
</reference>
<name>D7TF59_VITVI</name>
<proteinExistence type="predicted"/>
<evidence type="ECO:0000313" key="2">
    <source>
        <dbReference type="EMBL" id="CBI29094.3"/>
    </source>
</evidence>
<dbReference type="PaxDb" id="29760-VIT_13s0047g01060.t01"/>
<protein>
    <submittedName>
        <fullName evidence="2">Uncharacterized protein</fullName>
    </submittedName>
</protein>
<feature type="compositionally biased region" description="Polar residues" evidence="1">
    <location>
        <begin position="1"/>
        <end position="11"/>
    </location>
</feature>
<dbReference type="AlphaFoldDB" id="D7TF59"/>
<organism evidence="2 3">
    <name type="scientific">Vitis vinifera</name>
    <name type="common">Grape</name>
    <dbReference type="NCBI Taxonomy" id="29760"/>
    <lineage>
        <taxon>Eukaryota</taxon>
        <taxon>Viridiplantae</taxon>
        <taxon>Streptophyta</taxon>
        <taxon>Embryophyta</taxon>
        <taxon>Tracheophyta</taxon>
        <taxon>Spermatophyta</taxon>
        <taxon>Magnoliopsida</taxon>
        <taxon>eudicotyledons</taxon>
        <taxon>Gunneridae</taxon>
        <taxon>Pentapetalae</taxon>
        <taxon>rosids</taxon>
        <taxon>Vitales</taxon>
        <taxon>Vitaceae</taxon>
        <taxon>Viteae</taxon>
        <taxon>Vitis</taxon>
    </lineage>
</organism>
<feature type="compositionally biased region" description="Polar residues" evidence="1">
    <location>
        <begin position="28"/>
        <end position="67"/>
    </location>
</feature>
<sequence>MDSRFTRNQPNAPYPYSLLNRAKPNPQIPSSFLNQPQIPSSPFNQTPNPFFSLEPNPNSFHLLSQPQFARGAGSENERGGPSLEELSEELSQHLATKHEHRSGCPCSLTP</sequence>
<dbReference type="InParanoid" id="D7TF59"/>
<keyword evidence="3" id="KW-1185">Reference proteome</keyword>
<evidence type="ECO:0000313" key="3">
    <source>
        <dbReference type="Proteomes" id="UP000009183"/>
    </source>
</evidence>
<dbReference type="HOGENOM" id="CLU_2175673_0_0_1"/>
<dbReference type="EMBL" id="FN595767">
    <property type="protein sequence ID" value="CBI29094.3"/>
    <property type="molecule type" value="Genomic_DNA"/>
</dbReference>